<dbReference type="PATRIC" id="fig|1107882.3.peg.1684"/>
<dbReference type="Proteomes" id="UP000003250">
    <property type="component" value="Unassembled WGS sequence"/>
</dbReference>
<proteinExistence type="predicted"/>
<reference evidence="1 2" key="1">
    <citation type="journal article" date="2012" name="J. Bacteriol.">
        <title>Draft Genome Sequence of Mesorhizobium alhagi CCNWXJ12-2T, a Novel Salt-Resistant Species Isolated from the Desert of Northwestern China.</title>
        <authorList>
            <person name="Zhou M."/>
            <person name="Chen W."/>
            <person name="Chen H."/>
            <person name="Wei G."/>
        </authorList>
    </citation>
    <scope>NUCLEOTIDE SEQUENCE [LARGE SCALE GENOMIC DNA]</scope>
    <source>
        <strain evidence="1 2">CCNWXJ12-2</strain>
    </source>
</reference>
<evidence type="ECO:0000313" key="2">
    <source>
        <dbReference type="Proteomes" id="UP000003250"/>
    </source>
</evidence>
<name>H0HNK3_9HYPH</name>
<dbReference type="EMBL" id="AHAM01000058">
    <property type="protein sequence ID" value="EHK57656.1"/>
    <property type="molecule type" value="Genomic_DNA"/>
</dbReference>
<organism evidence="1 2">
    <name type="scientific">Mesorhizobium alhagi CCNWXJ12-2</name>
    <dbReference type="NCBI Taxonomy" id="1107882"/>
    <lineage>
        <taxon>Bacteria</taxon>
        <taxon>Pseudomonadati</taxon>
        <taxon>Pseudomonadota</taxon>
        <taxon>Alphaproteobacteria</taxon>
        <taxon>Hyphomicrobiales</taxon>
        <taxon>Phyllobacteriaceae</taxon>
        <taxon>Allomesorhizobium</taxon>
    </lineage>
</organism>
<evidence type="ECO:0000313" key="1">
    <source>
        <dbReference type="EMBL" id="EHK57656.1"/>
    </source>
</evidence>
<accession>H0HNK3</accession>
<dbReference type="AlphaFoldDB" id="H0HNK3"/>
<gene>
    <name evidence="1" type="ORF">MAXJ12_08629</name>
</gene>
<sequence length="124" mass="13855">MDAIAEHAHRVSYHAVTRYVQRILGVEIACDDAMNPRAVAKAHCAAAGTTMEKVRADILTPAVLAAALAGLTNVNTPRMRLVIHAGIVATICSPRRKSNHRMQVRTDKEYRTRQSRFNRRMRHA</sequence>
<dbReference type="OrthoDB" id="8300656at2"/>
<keyword evidence="2" id="KW-1185">Reference proteome</keyword>
<protein>
    <submittedName>
        <fullName evidence="1">Uncharacterized protein</fullName>
    </submittedName>
</protein>
<dbReference type="RefSeq" id="WP_008835365.1">
    <property type="nucleotide sequence ID" value="NZ_AHAM01000058.1"/>
</dbReference>